<comment type="caution">
    <text evidence="1">The sequence shown here is derived from an EMBL/GenBank/DDBJ whole genome shotgun (WGS) entry which is preliminary data.</text>
</comment>
<gene>
    <name evidence="1" type="ORF">GCM10023220_02850</name>
</gene>
<sequence length="86" mass="9864">MSVLVDEGLEVGQRLFQRPFGDVRQDDGGHGSFVLWRQRHVGAGHGNGSWHARLPVSPWPSVRRRSLRHTWMTSLRDYLSTVTTRL</sequence>
<accession>A0ABP9AM09</accession>
<reference evidence="2" key="1">
    <citation type="journal article" date="2019" name="Int. J. Syst. Evol. Microbiol.">
        <title>The Global Catalogue of Microorganisms (GCM) 10K type strain sequencing project: providing services to taxonomists for standard genome sequencing and annotation.</title>
        <authorList>
            <consortium name="The Broad Institute Genomics Platform"/>
            <consortium name="The Broad Institute Genome Sequencing Center for Infectious Disease"/>
            <person name="Wu L."/>
            <person name="Ma J."/>
        </authorList>
    </citation>
    <scope>NUCLEOTIDE SEQUENCE [LARGE SCALE GENOMIC DNA]</scope>
    <source>
        <strain evidence="2">JCM 18081</strain>
    </source>
</reference>
<keyword evidence="2" id="KW-1185">Reference proteome</keyword>
<proteinExistence type="predicted"/>
<dbReference type="EMBL" id="BAABIG010000004">
    <property type="protein sequence ID" value="GAA4783373.1"/>
    <property type="molecule type" value="Genomic_DNA"/>
</dbReference>
<name>A0ABP9AM09_9ACTN</name>
<evidence type="ECO:0000313" key="2">
    <source>
        <dbReference type="Proteomes" id="UP001501265"/>
    </source>
</evidence>
<organism evidence="1 2">
    <name type="scientific">Streptomyces ziwulingensis</name>
    <dbReference type="NCBI Taxonomy" id="1045501"/>
    <lineage>
        <taxon>Bacteria</taxon>
        <taxon>Bacillati</taxon>
        <taxon>Actinomycetota</taxon>
        <taxon>Actinomycetes</taxon>
        <taxon>Kitasatosporales</taxon>
        <taxon>Streptomycetaceae</taxon>
        <taxon>Streptomyces</taxon>
    </lineage>
</organism>
<protein>
    <submittedName>
        <fullName evidence="1">Uncharacterized protein</fullName>
    </submittedName>
</protein>
<evidence type="ECO:0000313" key="1">
    <source>
        <dbReference type="EMBL" id="GAA4783373.1"/>
    </source>
</evidence>
<dbReference type="Proteomes" id="UP001501265">
    <property type="component" value="Unassembled WGS sequence"/>
</dbReference>